<proteinExistence type="predicted"/>
<protein>
    <submittedName>
        <fullName evidence="1">Uncharacterized protein</fullName>
    </submittedName>
</protein>
<accession>A0A9D7SE05</accession>
<reference evidence="1 2" key="1">
    <citation type="submission" date="2020-10" db="EMBL/GenBank/DDBJ databases">
        <title>Connecting structure to function with the recovery of over 1000 high-quality activated sludge metagenome-assembled genomes encoding full-length rRNA genes using long-read sequencing.</title>
        <authorList>
            <person name="Singleton C.M."/>
            <person name="Petriglieri F."/>
            <person name="Kristensen J.M."/>
            <person name="Kirkegaard R.H."/>
            <person name="Michaelsen T.Y."/>
            <person name="Andersen M.H."/>
            <person name="Karst S.M."/>
            <person name="Dueholm M.S."/>
            <person name="Nielsen P.H."/>
            <person name="Albertsen M."/>
        </authorList>
    </citation>
    <scope>NUCLEOTIDE SEQUENCE [LARGE SCALE GENOMIC DNA]</scope>
    <source>
        <strain evidence="1">Ribe_18-Q3-R11-54_BAT3C.373</strain>
    </source>
</reference>
<dbReference type="Proteomes" id="UP000808349">
    <property type="component" value="Unassembled WGS sequence"/>
</dbReference>
<dbReference type="AlphaFoldDB" id="A0A9D7SE05"/>
<gene>
    <name evidence="1" type="ORF">IPO85_19435</name>
</gene>
<name>A0A9D7SE05_9BACT</name>
<dbReference type="EMBL" id="JADKFW010000021">
    <property type="protein sequence ID" value="MBK9719646.1"/>
    <property type="molecule type" value="Genomic_DNA"/>
</dbReference>
<comment type="caution">
    <text evidence="1">The sequence shown here is derived from an EMBL/GenBank/DDBJ whole genome shotgun (WGS) entry which is preliminary data.</text>
</comment>
<organism evidence="1 2">
    <name type="scientific">Candidatus Defluviibacterium haderslevense</name>
    <dbReference type="NCBI Taxonomy" id="2981993"/>
    <lineage>
        <taxon>Bacteria</taxon>
        <taxon>Pseudomonadati</taxon>
        <taxon>Bacteroidota</taxon>
        <taxon>Saprospiria</taxon>
        <taxon>Saprospirales</taxon>
        <taxon>Saprospiraceae</taxon>
        <taxon>Candidatus Defluviibacterium</taxon>
    </lineage>
</organism>
<evidence type="ECO:0000313" key="1">
    <source>
        <dbReference type="EMBL" id="MBK9719646.1"/>
    </source>
</evidence>
<sequence>MFRIITILCAFTLMWSCQSTDDFSIIPSIKYVSVTKSSLVQGDLNQDSLWLTFSFQDGDGDLAYSANGSEKDIFLYDKRLGLLLDSYKIPELSNTNGNSLEGSMQILIYTTCCLFKDNIPPCSAPPQYPTDTLLFELFIKDRAGHESNRITSQAILLYCN</sequence>
<evidence type="ECO:0000313" key="2">
    <source>
        <dbReference type="Proteomes" id="UP000808349"/>
    </source>
</evidence>